<dbReference type="SUPFAM" id="SSF75169">
    <property type="entry name" value="DsrEFH-like"/>
    <property type="match status" value="1"/>
</dbReference>
<name>A0A0F9N9U8_9ZZZZ</name>
<dbReference type="AlphaFoldDB" id="A0A0F9N9U8"/>
<dbReference type="EMBL" id="LAZR01007399">
    <property type="protein sequence ID" value="KKM85505.1"/>
    <property type="molecule type" value="Genomic_DNA"/>
</dbReference>
<gene>
    <name evidence="1" type="ORF">LCGC14_1288420</name>
</gene>
<dbReference type="Gene3D" id="3.40.1260.10">
    <property type="entry name" value="DsrEFH-like"/>
    <property type="match status" value="1"/>
</dbReference>
<organism evidence="1">
    <name type="scientific">marine sediment metagenome</name>
    <dbReference type="NCBI Taxonomy" id="412755"/>
    <lineage>
        <taxon>unclassified sequences</taxon>
        <taxon>metagenomes</taxon>
        <taxon>ecological metagenomes</taxon>
    </lineage>
</organism>
<sequence length="173" mass="19613">MKKIQMCLLVLFLLWTSLSSSSQEQKEVYVVHIKTSLSKDDAQICVAYNFIQAALKTGYAVSVIIDASAVNTYKRGWRGRDKLEKYKLPERLRQELAREFDIPIDKVPKTYGEYLSYLVGQGAKFYINGAMLVVSGISKKYGDISSLSSEAFEVIDLKEIVKMISSSDHYVVY</sequence>
<proteinExistence type="predicted"/>
<comment type="caution">
    <text evidence="1">The sequence shown here is derived from an EMBL/GenBank/DDBJ whole genome shotgun (WGS) entry which is preliminary data.</text>
</comment>
<dbReference type="InterPro" id="IPR027396">
    <property type="entry name" value="DsrEFH-like"/>
</dbReference>
<accession>A0A0F9N9U8</accession>
<protein>
    <submittedName>
        <fullName evidence="1">Uncharacterized protein</fullName>
    </submittedName>
</protein>
<evidence type="ECO:0000313" key="1">
    <source>
        <dbReference type="EMBL" id="KKM85505.1"/>
    </source>
</evidence>
<reference evidence="1" key="1">
    <citation type="journal article" date="2015" name="Nature">
        <title>Complex archaea that bridge the gap between prokaryotes and eukaryotes.</title>
        <authorList>
            <person name="Spang A."/>
            <person name="Saw J.H."/>
            <person name="Jorgensen S.L."/>
            <person name="Zaremba-Niedzwiedzka K."/>
            <person name="Martijn J."/>
            <person name="Lind A.E."/>
            <person name="van Eijk R."/>
            <person name="Schleper C."/>
            <person name="Guy L."/>
            <person name="Ettema T.J."/>
        </authorList>
    </citation>
    <scope>NUCLEOTIDE SEQUENCE</scope>
</reference>